<sequence length="359" mass="41583">MTILWLTLMFSYMFALLARYFSVPAGLGSSTATVTPNRLYAVLAASTLILVSGLRNNIGDTFFYMHAYEVNDFSWYAILQQKDIGFNLLQKLLKEITDDPQLLIFLMALFTNILIVAALYRYSRLFEVAVFIYITSGAYIVSMNGMRQYFAAAIVIAATKYLIKGRWKPYFAIVLLAAVFHQSALIMLPIYFLVRRRAWTVSSFVLLSMAVVIVFGFNQFQNLLFAALKDTSYGEYQQFQEGGASVIRVIFYALPLFVAYFGRDKLRKLYPNIDVFVNLSIIGVVIMIISTQNWIFARMAIYFSLYQIVLISWIIKIFREKDQKLIYVLLLGLYLFFFFFENVVTLGLEYRSDYLTWFR</sequence>
<proteinExistence type="predicted"/>
<feature type="transmembrane region" description="Helical" evidence="1">
    <location>
        <begin position="102"/>
        <end position="119"/>
    </location>
</feature>
<dbReference type="Pfam" id="PF14897">
    <property type="entry name" value="EpsG"/>
    <property type="match status" value="1"/>
</dbReference>
<protein>
    <submittedName>
        <fullName evidence="2">EpsG family protein</fullName>
    </submittedName>
</protein>
<feature type="transmembrane region" description="Helical" evidence="1">
    <location>
        <begin position="327"/>
        <end position="348"/>
    </location>
</feature>
<name>A0ABW0I2R0_9BACL</name>
<reference evidence="3" key="1">
    <citation type="journal article" date="2019" name="Int. J. Syst. Evol. Microbiol.">
        <title>The Global Catalogue of Microorganisms (GCM) 10K type strain sequencing project: providing services to taxonomists for standard genome sequencing and annotation.</title>
        <authorList>
            <consortium name="The Broad Institute Genomics Platform"/>
            <consortium name="The Broad Institute Genome Sequencing Center for Infectious Disease"/>
            <person name="Wu L."/>
            <person name="Ma J."/>
        </authorList>
    </citation>
    <scope>NUCLEOTIDE SEQUENCE [LARGE SCALE GENOMIC DNA]</scope>
    <source>
        <strain evidence="3">CGMCC 1.18575</strain>
    </source>
</reference>
<feature type="transmembrane region" description="Helical" evidence="1">
    <location>
        <begin position="245"/>
        <end position="262"/>
    </location>
</feature>
<evidence type="ECO:0000256" key="1">
    <source>
        <dbReference type="SAM" id="Phobius"/>
    </source>
</evidence>
<feature type="transmembrane region" description="Helical" evidence="1">
    <location>
        <begin position="38"/>
        <end position="58"/>
    </location>
</feature>
<feature type="transmembrane region" description="Helical" evidence="1">
    <location>
        <begin position="269"/>
        <end position="289"/>
    </location>
</feature>
<evidence type="ECO:0000313" key="2">
    <source>
        <dbReference type="EMBL" id="MFC5406785.1"/>
    </source>
</evidence>
<dbReference type="EMBL" id="JBHSMI010000062">
    <property type="protein sequence ID" value="MFC5406785.1"/>
    <property type="molecule type" value="Genomic_DNA"/>
</dbReference>
<comment type="caution">
    <text evidence="2">The sequence shown here is derived from an EMBL/GenBank/DDBJ whole genome shotgun (WGS) entry which is preliminary data.</text>
</comment>
<accession>A0ABW0I2R0</accession>
<gene>
    <name evidence="2" type="ORF">ACFPOF_29015</name>
</gene>
<feature type="transmembrane region" description="Helical" evidence="1">
    <location>
        <begin position="169"/>
        <end position="192"/>
    </location>
</feature>
<feature type="transmembrane region" description="Helical" evidence="1">
    <location>
        <begin position="295"/>
        <end position="315"/>
    </location>
</feature>
<dbReference type="RefSeq" id="WP_378138878.1">
    <property type="nucleotide sequence ID" value="NZ_JBHSMI010000062.1"/>
</dbReference>
<feature type="transmembrane region" description="Helical" evidence="1">
    <location>
        <begin position="125"/>
        <end position="141"/>
    </location>
</feature>
<feature type="transmembrane region" description="Helical" evidence="1">
    <location>
        <begin position="204"/>
        <end position="225"/>
    </location>
</feature>
<dbReference type="Proteomes" id="UP001596113">
    <property type="component" value="Unassembled WGS sequence"/>
</dbReference>
<keyword evidence="3" id="KW-1185">Reference proteome</keyword>
<organism evidence="2 3">
    <name type="scientific">Cohnella soli</name>
    <dbReference type="NCBI Taxonomy" id="425005"/>
    <lineage>
        <taxon>Bacteria</taxon>
        <taxon>Bacillati</taxon>
        <taxon>Bacillota</taxon>
        <taxon>Bacilli</taxon>
        <taxon>Bacillales</taxon>
        <taxon>Paenibacillaceae</taxon>
        <taxon>Cohnella</taxon>
    </lineage>
</organism>
<keyword evidence="1" id="KW-1133">Transmembrane helix</keyword>
<dbReference type="InterPro" id="IPR049458">
    <property type="entry name" value="EpsG-like"/>
</dbReference>
<keyword evidence="1" id="KW-0812">Transmembrane</keyword>
<keyword evidence="1" id="KW-0472">Membrane</keyword>
<evidence type="ECO:0000313" key="3">
    <source>
        <dbReference type="Proteomes" id="UP001596113"/>
    </source>
</evidence>